<feature type="transmembrane region" description="Helical" evidence="6">
    <location>
        <begin position="12"/>
        <end position="31"/>
    </location>
</feature>
<dbReference type="PANTHER" id="PTHR11662:SF399">
    <property type="entry name" value="FI19708P1-RELATED"/>
    <property type="match status" value="1"/>
</dbReference>
<keyword evidence="4 6" id="KW-0472">Membrane</keyword>
<dbReference type="InterPro" id="IPR050382">
    <property type="entry name" value="MFS_Na/Anion_cotransporter"/>
</dbReference>
<sequence>MPNPHEVVTRRALTVWLAAIFVYIIAITGRTSFGVAGVEAIDRFEVDASHIAVFTAVQVGVYALSQIPAGLLIDRFGPRRLLVCGAFIMAVGQLVLGLTTSYGVAIGARVLIGMGDATAFLSVMRILPYWIPLHRSPMFTQLTSSLGQVGQFLSAVPFLALLHWTGWTPAFVTLGAVGILVALSAGVAVSDSPEADATLKELRRARKDEKSRAKQSHDARRTDRMRSTVRHIGGRLRRRSSSRDERALSRLQADEEKGARGLRLHNTLTLVGKVAGQPIVWLAFLIHALCMNILITFTLLWGMPMMTQGMGLSPAVAGLVLTVNTLVSFVIGPFHGFVSSRLRRRRDIAAVIFAFILGLTWVIFFLPDEPRGIVAVIVALVFTSVLAPASNYGFDYVREDLPHNVVATGTGFANMGGFIFAMVASQGMGILLDVSAGSTTYTWADFRFGWHAVTATWLVGLVLVAVLRTHMFLDSRKHARRRPVRVVNTDRSTGQKDSAPTAQAAPSTHSDDTSAAPDGSSSE</sequence>
<gene>
    <name evidence="8" type="ORF">CYJ47_03855</name>
</gene>
<dbReference type="CDD" id="cd06174">
    <property type="entry name" value="MFS"/>
    <property type="match status" value="1"/>
</dbReference>
<dbReference type="Gene3D" id="1.20.1250.20">
    <property type="entry name" value="MFS general substrate transporter like domains"/>
    <property type="match status" value="2"/>
</dbReference>
<feature type="region of interest" description="Disordered" evidence="5">
    <location>
        <begin position="483"/>
        <end position="523"/>
    </location>
</feature>
<dbReference type="Pfam" id="PF07690">
    <property type="entry name" value="MFS_1"/>
    <property type="match status" value="1"/>
</dbReference>
<feature type="transmembrane region" description="Helical" evidence="6">
    <location>
        <begin position="279"/>
        <end position="303"/>
    </location>
</feature>
<evidence type="ECO:0000256" key="5">
    <source>
        <dbReference type="SAM" id="MobiDB-lite"/>
    </source>
</evidence>
<feature type="compositionally biased region" description="Polar residues" evidence="5">
    <location>
        <begin position="489"/>
        <end position="508"/>
    </location>
</feature>
<dbReference type="InterPro" id="IPR036259">
    <property type="entry name" value="MFS_trans_sf"/>
</dbReference>
<evidence type="ECO:0000256" key="6">
    <source>
        <dbReference type="SAM" id="Phobius"/>
    </source>
</evidence>
<evidence type="ECO:0000256" key="1">
    <source>
        <dbReference type="ARBA" id="ARBA00004651"/>
    </source>
</evidence>
<dbReference type="Proteomes" id="UP000234560">
    <property type="component" value="Chromosome"/>
</dbReference>
<feature type="transmembrane region" description="Helical" evidence="6">
    <location>
        <begin position="448"/>
        <end position="467"/>
    </location>
</feature>
<proteinExistence type="predicted"/>
<feature type="compositionally biased region" description="Basic residues" evidence="5">
    <location>
        <begin position="227"/>
        <end position="240"/>
    </location>
</feature>
<reference evidence="8" key="2">
    <citation type="submission" date="2023-10" db="EMBL/GenBank/DDBJ databases">
        <authorList>
            <person name="Choi B."/>
        </authorList>
    </citation>
    <scope>NUCLEOTIDE SEQUENCE</scope>
    <source>
        <strain evidence="8">UMB0763</strain>
    </source>
</reference>
<dbReference type="GO" id="GO:0022857">
    <property type="term" value="F:transmembrane transporter activity"/>
    <property type="evidence" value="ECO:0007669"/>
    <property type="project" value="InterPro"/>
</dbReference>
<dbReference type="AlphaFoldDB" id="A0AAF1BSM4"/>
<feature type="compositionally biased region" description="Basic and acidic residues" evidence="5">
    <location>
        <begin position="241"/>
        <end position="250"/>
    </location>
</feature>
<evidence type="ECO:0000313" key="8">
    <source>
        <dbReference type="EMBL" id="WOT02913.1"/>
    </source>
</evidence>
<accession>A0AAF1BSM4</accession>
<dbReference type="KEGG" id="cpyr:CYJ47_03855"/>
<feature type="compositionally biased region" description="Basic and acidic residues" evidence="5">
    <location>
        <begin position="204"/>
        <end position="226"/>
    </location>
</feature>
<feature type="transmembrane region" description="Helical" evidence="6">
    <location>
        <begin position="406"/>
        <end position="428"/>
    </location>
</feature>
<dbReference type="RefSeq" id="WP_101678350.1">
    <property type="nucleotide sequence ID" value="NZ_CAMIHY010000034.1"/>
</dbReference>
<feature type="transmembrane region" description="Helical" evidence="6">
    <location>
        <begin position="315"/>
        <end position="336"/>
    </location>
</feature>
<keyword evidence="3 6" id="KW-1133">Transmembrane helix</keyword>
<comment type="subcellular location">
    <subcellularLocation>
        <location evidence="1">Cell membrane</location>
        <topology evidence="1">Multi-pass membrane protein</topology>
    </subcellularLocation>
</comment>
<feature type="transmembrane region" description="Helical" evidence="6">
    <location>
        <begin position="51"/>
        <end position="73"/>
    </location>
</feature>
<protein>
    <submittedName>
        <fullName evidence="8">MFS transporter</fullName>
    </submittedName>
</protein>
<evidence type="ECO:0000259" key="7">
    <source>
        <dbReference type="PROSITE" id="PS50850"/>
    </source>
</evidence>
<evidence type="ECO:0000256" key="4">
    <source>
        <dbReference type="ARBA" id="ARBA00023136"/>
    </source>
</evidence>
<feature type="transmembrane region" description="Helical" evidence="6">
    <location>
        <begin position="80"/>
        <end position="104"/>
    </location>
</feature>
<keyword evidence="2 6" id="KW-0812">Transmembrane</keyword>
<evidence type="ECO:0000313" key="9">
    <source>
        <dbReference type="Proteomes" id="UP000234560"/>
    </source>
</evidence>
<organism evidence="8 9">
    <name type="scientific">Corynebacterium pyruviciproducens</name>
    <dbReference type="NCBI Taxonomy" id="598660"/>
    <lineage>
        <taxon>Bacteria</taxon>
        <taxon>Bacillati</taxon>
        <taxon>Actinomycetota</taxon>
        <taxon>Actinomycetes</taxon>
        <taxon>Mycobacteriales</taxon>
        <taxon>Corynebacteriaceae</taxon>
        <taxon>Corynebacterium</taxon>
    </lineage>
</organism>
<dbReference type="PANTHER" id="PTHR11662">
    <property type="entry name" value="SOLUTE CARRIER FAMILY 17"/>
    <property type="match status" value="1"/>
</dbReference>
<reference evidence="8" key="1">
    <citation type="submission" date="2017-12" db="EMBL/GenBank/DDBJ databases">
        <authorList>
            <person name="Thomas-White K."/>
            <person name="Wolfe A.J."/>
        </authorList>
    </citation>
    <scope>NUCLEOTIDE SEQUENCE</scope>
    <source>
        <strain evidence="8">UMB0763</strain>
    </source>
</reference>
<feature type="domain" description="Major facilitator superfamily (MFS) profile" evidence="7">
    <location>
        <begin position="7"/>
        <end position="477"/>
    </location>
</feature>
<dbReference type="EMBL" id="CP136958">
    <property type="protein sequence ID" value="WOT02913.1"/>
    <property type="molecule type" value="Genomic_DNA"/>
</dbReference>
<dbReference type="InterPro" id="IPR011701">
    <property type="entry name" value="MFS"/>
</dbReference>
<feature type="region of interest" description="Disordered" evidence="5">
    <location>
        <begin position="204"/>
        <end position="250"/>
    </location>
</feature>
<feature type="transmembrane region" description="Helical" evidence="6">
    <location>
        <begin position="348"/>
        <end position="366"/>
    </location>
</feature>
<evidence type="ECO:0000256" key="3">
    <source>
        <dbReference type="ARBA" id="ARBA00022989"/>
    </source>
</evidence>
<dbReference type="SUPFAM" id="SSF103473">
    <property type="entry name" value="MFS general substrate transporter"/>
    <property type="match status" value="1"/>
</dbReference>
<feature type="transmembrane region" description="Helical" evidence="6">
    <location>
        <begin position="372"/>
        <end position="394"/>
    </location>
</feature>
<evidence type="ECO:0000256" key="2">
    <source>
        <dbReference type="ARBA" id="ARBA00022692"/>
    </source>
</evidence>
<dbReference type="PROSITE" id="PS50850">
    <property type="entry name" value="MFS"/>
    <property type="match status" value="1"/>
</dbReference>
<name>A0AAF1BSM4_9CORY</name>
<dbReference type="InterPro" id="IPR020846">
    <property type="entry name" value="MFS_dom"/>
</dbReference>
<dbReference type="GO" id="GO:0005886">
    <property type="term" value="C:plasma membrane"/>
    <property type="evidence" value="ECO:0007669"/>
    <property type="project" value="UniProtKB-SubCell"/>
</dbReference>
<feature type="transmembrane region" description="Helical" evidence="6">
    <location>
        <begin position="170"/>
        <end position="190"/>
    </location>
</feature>